<protein>
    <recommendedName>
        <fullName evidence="14">Cation efflux protein cytoplasmic domain-containing protein</fullName>
    </recommendedName>
</protein>
<evidence type="ECO:0000256" key="2">
    <source>
        <dbReference type="ARBA" id="ARBA00022448"/>
    </source>
</evidence>
<feature type="transmembrane region" description="Helical" evidence="7">
    <location>
        <begin position="187"/>
        <end position="208"/>
    </location>
</feature>
<keyword evidence="5 7" id="KW-0472">Membrane</keyword>
<dbReference type="Pfam" id="PF01545">
    <property type="entry name" value="Cation_efflux"/>
    <property type="match status" value="1"/>
</dbReference>
<keyword evidence="13" id="KW-1185">Reference proteome</keyword>
<feature type="domain" description="Cation efflux protein cytoplasmic" evidence="9">
    <location>
        <begin position="284"/>
        <end position="358"/>
    </location>
</feature>
<feature type="region of interest" description="Disordered" evidence="6">
    <location>
        <begin position="452"/>
        <end position="516"/>
    </location>
</feature>
<dbReference type="NCBIfam" id="TIGR01297">
    <property type="entry name" value="CDF"/>
    <property type="match status" value="1"/>
</dbReference>
<feature type="compositionally biased region" description="Low complexity" evidence="6">
    <location>
        <begin position="471"/>
        <end position="480"/>
    </location>
</feature>
<proteinExistence type="predicted"/>
<dbReference type="InterPro" id="IPR058533">
    <property type="entry name" value="Cation_efflux_TM"/>
</dbReference>
<dbReference type="AlphaFoldDB" id="A0A8J4DAN0"/>
<evidence type="ECO:0000256" key="6">
    <source>
        <dbReference type="SAM" id="MobiDB-lite"/>
    </source>
</evidence>
<dbReference type="PANTHER" id="PTHR43840:SF52">
    <property type="entry name" value="CATION EFFLUX FAMILY PROTEIN"/>
    <property type="match status" value="1"/>
</dbReference>
<evidence type="ECO:0000313" key="13">
    <source>
        <dbReference type="Proteomes" id="UP000747110"/>
    </source>
</evidence>
<gene>
    <name evidence="10" type="ORF">Vretifemale_2780</name>
    <name evidence="11" type="ORF">Vretimale_4223</name>
</gene>
<dbReference type="GO" id="GO:0008324">
    <property type="term" value="F:monoatomic cation transmembrane transporter activity"/>
    <property type="evidence" value="ECO:0007669"/>
    <property type="project" value="InterPro"/>
</dbReference>
<dbReference type="PANTHER" id="PTHR43840">
    <property type="entry name" value="MITOCHONDRIAL METAL TRANSPORTER 1-RELATED"/>
    <property type="match status" value="1"/>
</dbReference>
<evidence type="ECO:0000313" key="11">
    <source>
        <dbReference type="EMBL" id="GIL98890.1"/>
    </source>
</evidence>
<dbReference type="EMBL" id="BNCQ01000006">
    <property type="protein sequence ID" value="GIL98890.1"/>
    <property type="molecule type" value="Genomic_DNA"/>
</dbReference>
<evidence type="ECO:0008006" key="14">
    <source>
        <dbReference type="Google" id="ProtNLM"/>
    </source>
</evidence>
<accession>A0A8J4DAN0</accession>
<sequence>MAQLAREVILGRTSSCTDPEGFTRITSGRSLSRGSRLNLSAEGHDVEATVPFLTVTTDVESSFREASSNKETDAFSTRVRLGINASWIVNVVLLTSKAAAFVLSGSYAVLASAVDSLVDFLSQAVLAVAEYQAARFDQRFPIGRTRMAELSVLACAGIMFVSTALVLREAVGSLWDGLHGHVYPLNVDAVLIGTLSAATALKLALYIYCQALRKNPIMVALSEDHLNDVMSNLAAIAGAAVAGNLPRYWFVDPAVAVLFSLLIIRNWLAICWEQGQKMIGLEAPEELIEEVAYVTQNHCPEMQLDRVTAYHHGSHMVVEVEVVLPADMTVRQSHDIALALQHKIEGIDNVERAFVHVDYARRAMDEHKVERNLKMGEKDVMRPLPGYAASSGPASPGPSSANALPSAPFRRISWGVANNNAAAIAAAAAASASSAPAFRSYSCDYSNGRGGGSGSGGGGNSGGGAAEEGNEGAAEASWGSCRRESTSDGGGLRRPGRRTDLHVSTEFSPNTAMVSSPGECVATRLSALTDSD</sequence>
<evidence type="ECO:0000256" key="3">
    <source>
        <dbReference type="ARBA" id="ARBA00022692"/>
    </source>
</evidence>
<feature type="compositionally biased region" description="Low complexity" evidence="6">
    <location>
        <begin position="385"/>
        <end position="403"/>
    </location>
</feature>
<keyword evidence="3 7" id="KW-0812">Transmembrane</keyword>
<feature type="transmembrane region" description="Helical" evidence="7">
    <location>
        <begin position="109"/>
        <end position="129"/>
    </location>
</feature>
<comment type="caution">
    <text evidence="11">The sequence shown here is derived from an EMBL/GenBank/DDBJ whole genome shotgun (WGS) entry which is preliminary data.</text>
</comment>
<dbReference type="Gene3D" id="3.30.70.1350">
    <property type="entry name" value="Cation efflux protein, cytoplasmic domain"/>
    <property type="match status" value="1"/>
</dbReference>
<evidence type="ECO:0000256" key="4">
    <source>
        <dbReference type="ARBA" id="ARBA00022989"/>
    </source>
</evidence>
<evidence type="ECO:0000313" key="12">
    <source>
        <dbReference type="Proteomes" id="UP000722791"/>
    </source>
</evidence>
<dbReference type="InterPro" id="IPR002524">
    <property type="entry name" value="Cation_efflux"/>
</dbReference>
<dbReference type="EMBL" id="BNCP01000004">
    <property type="protein sequence ID" value="GIL72413.1"/>
    <property type="molecule type" value="Genomic_DNA"/>
</dbReference>
<evidence type="ECO:0000256" key="5">
    <source>
        <dbReference type="ARBA" id="ARBA00023136"/>
    </source>
</evidence>
<evidence type="ECO:0000259" key="9">
    <source>
        <dbReference type="Pfam" id="PF16916"/>
    </source>
</evidence>
<feature type="compositionally biased region" description="Gly residues" evidence="6">
    <location>
        <begin position="452"/>
        <end position="466"/>
    </location>
</feature>
<dbReference type="Pfam" id="PF16916">
    <property type="entry name" value="ZT_dimer"/>
    <property type="match status" value="1"/>
</dbReference>
<keyword evidence="4 7" id="KW-1133">Transmembrane helix</keyword>
<evidence type="ECO:0000259" key="8">
    <source>
        <dbReference type="Pfam" id="PF01545"/>
    </source>
</evidence>
<dbReference type="InterPro" id="IPR027470">
    <property type="entry name" value="Cation_efflux_CTD"/>
</dbReference>
<feature type="domain" description="Cation efflux protein transmembrane" evidence="8">
    <location>
        <begin position="86"/>
        <end position="276"/>
    </location>
</feature>
<feature type="compositionally biased region" description="Polar residues" evidence="6">
    <location>
        <begin position="505"/>
        <end position="514"/>
    </location>
</feature>
<feature type="transmembrane region" description="Helical" evidence="7">
    <location>
        <begin position="229"/>
        <end position="249"/>
    </location>
</feature>
<dbReference type="SUPFAM" id="SSF160240">
    <property type="entry name" value="Cation efflux protein cytoplasmic domain-like"/>
    <property type="match status" value="1"/>
</dbReference>
<dbReference type="InterPro" id="IPR050291">
    <property type="entry name" value="CDF_Transporter"/>
</dbReference>
<dbReference type="Gene3D" id="1.20.1510.10">
    <property type="entry name" value="Cation efflux protein transmembrane domain"/>
    <property type="match status" value="1"/>
</dbReference>
<dbReference type="GO" id="GO:0016020">
    <property type="term" value="C:membrane"/>
    <property type="evidence" value="ECO:0007669"/>
    <property type="project" value="UniProtKB-SubCell"/>
</dbReference>
<keyword evidence="2" id="KW-0813">Transport</keyword>
<organism evidence="11 12">
    <name type="scientific">Volvox reticuliferus</name>
    <dbReference type="NCBI Taxonomy" id="1737510"/>
    <lineage>
        <taxon>Eukaryota</taxon>
        <taxon>Viridiplantae</taxon>
        <taxon>Chlorophyta</taxon>
        <taxon>core chlorophytes</taxon>
        <taxon>Chlorophyceae</taxon>
        <taxon>CS clade</taxon>
        <taxon>Chlamydomonadales</taxon>
        <taxon>Volvocaceae</taxon>
        <taxon>Volvox</taxon>
    </lineage>
</organism>
<dbReference type="OrthoDB" id="78296at2759"/>
<name>A0A8J4DAN0_9CHLO</name>
<dbReference type="Proteomes" id="UP000722791">
    <property type="component" value="Unassembled WGS sequence"/>
</dbReference>
<feature type="region of interest" description="Disordered" evidence="6">
    <location>
        <begin position="384"/>
        <end position="403"/>
    </location>
</feature>
<reference evidence="11" key="1">
    <citation type="journal article" date="2021" name="Proc. Natl. Acad. Sci. U.S.A.">
        <title>Three genomes in the algal genus Volvox reveal the fate of a haploid sex-determining region after a transition to homothallism.</title>
        <authorList>
            <person name="Yamamoto K."/>
            <person name="Hamaji T."/>
            <person name="Kawai-Toyooka H."/>
            <person name="Matsuzaki R."/>
            <person name="Takahashi F."/>
            <person name="Nishimura Y."/>
            <person name="Kawachi M."/>
            <person name="Noguchi H."/>
            <person name="Minakuchi Y."/>
            <person name="Umen J.G."/>
            <person name="Toyoda A."/>
            <person name="Nozaki H."/>
        </authorList>
    </citation>
    <scope>NUCLEOTIDE SEQUENCE</scope>
    <source>
        <strain evidence="11">NIES-3785</strain>
        <strain evidence="10">NIES-3786</strain>
    </source>
</reference>
<evidence type="ECO:0000313" key="10">
    <source>
        <dbReference type="EMBL" id="GIL72413.1"/>
    </source>
</evidence>
<dbReference type="InterPro" id="IPR027469">
    <property type="entry name" value="Cation_efflux_TMD_sf"/>
</dbReference>
<comment type="subcellular location">
    <subcellularLocation>
        <location evidence="1">Membrane</location>
        <topology evidence="1">Multi-pass membrane protein</topology>
    </subcellularLocation>
</comment>
<feature type="transmembrane region" description="Helical" evidence="7">
    <location>
        <begin position="85"/>
        <end position="103"/>
    </location>
</feature>
<dbReference type="InterPro" id="IPR036837">
    <property type="entry name" value="Cation_efflux_CTD_sf"/>
</dbReference>
<dbReference type="Proteomes" id="UP000747110">
    <property type="component" value="Unassembled WGS sequence"/>
</dbReference>
<dbReference type="SUPFAM" id="SSF161111">
    <property type="entry name" value="Cation efflux protein transmembrane domain-like"/>
    <property type="match status" value="1"/>
</dbReference>
<feature type="transmembrane region" description="Helical" evidence="7">
    <location>
        <begin position="150"/>
        <end position="167"/>
    </location>
</feature>
<evidence type="ECO:0000256" key="1">
    <source>
        <dbReference type="ARBA" id="ARBA00004141"/>
    </source>
</evidence>
<evidence type="ECO:0000256" key="7">
    <source>
        <dbReference type="SAM" id="Phobius"/>
    </source>
</evidence>